<dbReference type="EMBL" id="CP071868">
    <property type="protein sequence ID" value="QTE29648.1"/>
    <property type="molecule type" value="Genomic_DNA"/>
</dbReference>
<dbReference type="SUPFAM" id="SSF53448">
    <property type="entry name" value="Nucleotide-diphospho-sugar transferases"/>
    <property type="match status" value="1"/>
</dbReference>
<keyword evidence="3" id="KW-1185">Reference proteome</keyword>
<dbReference type="Pfam" id="PF00535">
    <property type="entry name" value="Glycos_transf_2"/>
    <property type="match status" value="1"/>
</dbReference>
<dbReference type="InterPro" id="IPR050834">
    <property type="entry name" value="Glycosyltransf_2"/>
</dbReference>
<accession>A0A8A4ZJ67</accession>
<proteinExistence type="predicted"/>
<dbReference type="PANTHER" id="PTHR43685">
    <property type="entry name" value="GLYCOSYLTRANSFERASE"/>
    <property type="match status" value="1"/>
</dbReference>
<dbReference type="AlphaFoldDB" id="A0A8A4ZJ67"/>
<evidence type="ECO:0000313" key="2">
    <source>
        <dbReference type="EMBL" id="QTE29648.1"/>
    </source>
</evidence>
<dbReference type="InterPro" id="IPR029044">
    <property type="entry name" value="Nucleotide-diphossugar_trans"/>
</dbReference>
<organism evidence="2 3">
    <name type="scientific">Pengzhenrongella sicca</name>
    <dbReference type="NCBI Taxonomy" id="2819238"/>
    <lineage>
        <taxon>Bacteria</taxon>
        <taxon>Bacillati</taxon>
        <taxon>Actinomycetota</taxon>
        <taxon>Actinomycetes</taxon>
        <taxon>Micrococcales</taxon>
        <taxon>Pengzhenrongella</taxon>
    </lineage>
</organism>
<evidence type="ECO:0000259" key="1">
    <source>
        <dbReference type="Pfam" id="PF00535"/>
    </source>
</evidence>
<dbReference type="Proteomes" id="UP000663937">
    <property type="component" value="Chromosome"/>
</dbReference>
<dbReference type="Gene3D" id="3.90.550.10">
    <property type="entry name" value="Spore Coat Polysaccharide Biosynthesis Protein SpsA, Chain A"/>
    <property type="match status" value="1"/>
</dbReference>
<reference evidence="2" key="1">
    <citation type="submission" date="2021-03" db="EMBL/GenBank/DDBJ databases">
        <title>Pengzhenrongella sicca gen. nov., sp. nov., a new member of suborder Micrococcineae isolated from High-Arctic tundra soil.</title>
        <authorList>
            <person name="Peng F."/>
        </authorList>
    </citation>
    <scope>NUCLEOTIDE SEQUENCE</scope>
    <source>
        <strain evidence="2">LRZ-2</strain>
    </source>
</reference>
<dbReference type="KEGG" id="psic:J4E96_00870"/>
<feature type="domain" description="Glycosyltransferase 2-like" evidence="1">
    <location>
        <begin position="10"/>
        <end position="126"/>
    </location>
</feature>
<dbReference type="PANTHER" id="PTHR43685:SF2">
    <property type="entry name" value="GLYCOSYLTRANSFERASE 2-LIKE DOMAIN-CONTAINING PROTEIN"/>
    <property type="match status" value="1"/>
</dbReference>
<dbReference type="CDD" id="cd00761">
    <property type="entry name" value="Glyco_tranf_GTA_type"/>
    <property type="match status" value="1"/>
</dbReference>
<evidence type="ECO:0000313" key="3">
    <source>
        <dbReference type="Proteomes" id="UP000663937"/>
    </source>
</evidence>
<dbReference type="InterPro" id="IPR001173">
    <property type="entry name" value="Glyco_trans_2-like"/>
</dbReference>
<sequence>MTATQARVVIVVPVYNKSAVLERALSSVQRQTYGSWRLVVVDDGSLDDSRDRVRPFLADERVELICQENQGPGAARNRGVAGAAEELVAFLDADDEWEPEFLAALVGALEAQPLAAAAASGWVRIEAGVGTAIPSPSSVRGRWRWDGSVDGPTFKRVVDALHSSATVIRRSEFDRRGGYYEHHCTFGEDSFLWARVALSDELAFVDRALVRFHTDASSLSAGRGSAYPAPPLLTSPGAFLGEAAGARADFAARYLVWYYRFVLLRMLNQRAVGAALRLTLALALALRGRRPGSASVVVAALRVGERYLTMRTPALRRVGAGRDR</sequence>
<protein>
    <submittedName>
        <fullName evidence="2">Glycosyltransferase family 2 protein</fullName>
    </submittedName>
</protein>
<dbReference type="RefSeq" id="WP_227423940.1">
    <property type="nucleotide sequence ID" value="NZ_CP071868.1"/>
</dbReference>
<gene>
    <name evidence="2" type="ORF">J4E96_00870</name>
</gene>
<name>A0A8A4ZJ67_9MICO</name>